<dbReference type="EMBL" id="JELW01000342">
    <property type="protein sequence ID" value="EXU94461.1"/>
    <property type="molecule type" value="Genomic_DNA"/>
</dbReference>
<reference evidence="8 9" key="1">
    <citation type="submission" date="2014-02" db="EMBL/GenBank/DDBJ databases">
        <title>The genome sequence of the entomopathogenic fungus Metarhizium robertsii ARSEF 2575.</title>
        <authorList>
            <person name="Giuliano Garisto Donzelli B."/>
            <person name="Roe B.A."/>
            <person name="Macmil S.L."/>
            <person name="Krasnoff S.B."/>
            <person name="Gibson D.M."/>
        </authorList>
    </citation>
    <scope>NUCLEOTIDE SEQUENCE [LARGE SCALE GENOMIC DNA]</scope>
    <source>
        <strain evidence="8 9">ARSEF 2575</strain>
    </source>
</reference>
<dbReference type="GO" id="GO:0005634">
    <property type="term" value="C:nucleus"/>
    <property type="evidence" value="ECO:0007669"/>
    <property type="project" value="UniProtKB-SubCell"/>
</dbReference>
<protein>
    <submittedName>
        <fullName evidence="8">HAT family dimerization domain protein</fullName>
    </submittedName>
</protein>
<dbReference type="SUPFAM" id="SSF53098">
    <property type="entry name" value="Ribonuclease H-like"/>
    <property type="match status" value="1"/>
</dbReference>
<dbReference type="eggNOG" id="KOG1121">
    <property type="taxonomic scope" value="Eukaryota"/>
</dbReference>
<feature type="region of interest" description="Disordered" evidence="6">
    <location>
        <begin position="635"/>
        <end position="666"/>
    </location>
</feature>
<dbReference type="HOGENOM" id="CLU_412572_0_0_1"/>
<feature type="non-terminal residue" evidence="8">
    <location>
        <position position="1"/>
    </location>
</feature>
<dbReference type="AlphaFoldDB" id="A0A014NZS5"/>
<dbReference type="GO" id="GO:0008270">
    <property type="term" value="F:zinc ion binding"/>
    <property type="evidence" value="ECO:0007669"/>
    <property type="project" value="UniProtKB-KW"/>
</dbReference>
<feature type="domain" description="HAT C-terminal dimerisation" evidence="7">
    <location>
        <begin position="507"/>
        <end position="563"/>
    </location>
</feature>
<keyword evidence="5" id="KW-0539">Nucleus</keyword>
<dbReference type="Proteomes" id="UP000030151">
    <property type="component" value="Unassembled WGS sequence"/>
</dbReference>
<feature type="region of interest" description="Disordered" evidence="6">
    <location>
        <begin position="105"/>
        <end position="138"/>
    </location>
</feature>
<feature type="compositionally biased region" description="Acidic residues" evidence="6">
    <location>
        <begin position="647"/>
        <end position="666"/>
    </location>
</feature>
<comment type="subcellular location">
    <subcellularLocation>
        <location evidence="1">Nucleus</location>
    </subcellularLocation>
</comment>
<evidence type="ECO:0000259" key="7">
    <source>
        <dbReference type="Pfam" id="PF05699"/>
    </source>
</evidence>
<dbReference type="InterPro" id="IPR008906">
    <property type="entry name" value="HATC_C_dom"/>
</dbReference>
<dbReference type="GO" id="GO:0046983">
    <property type="term" value="F:protein dimerization activity"/>
    <property type="evidence" value="ECO:0007669"/>
    <property type="project" value="InterPro"/>
</dbReference>
<keyword evidence="4" id="KW-0862">Zinc</keyword>
<dbReference type="InterPro" id="IPR012337">
    <property type="entry name" value="RNaseH-like_sf"/>
</dbReference>
<evidence type="ECO:0000313" key="8">
    <source>
        <dbReference type="EMBL" id="EXU94461.1"/>
    </source>
</evidence>
<evidence type="ECO:0000313" key="9">
    <source>
        <dbReference type="Proteomes" id="UP000030151"/>
    </source>
</evidence>
<accession>A0A014NZS5</accession>
<dbReference type="Pfam" id="PF05699">
    <property type="entry name" value="Dimer_Tnp_hAT"/>
    <property type="match status" value="1"/>
</dbReference>
<evidence type="ECO:0000256" key="5">
    <source>
        <dbReference type="ARBA" id="ARBA00023242"/>
    </source>
</evidence>
<feature type="compositionally biased region" description="Low complexity" evidence="6">
    <location>
        <begin position="107"/>
        <end position="119"/>
    </location>
</feature>
<evidence type="ECO:0000256" key="4">
    <source>
        <dbReference type="ARBA" id="ARBA00022833"/>
    </source>
</evidence>
<sequence length="666" mass="76138">KRPWSLFGTSRLARLIERTNPPKQCENCWDYHTRHACNRQTRCKRCGKTNHASDSCTAPEQCANCLGPHAVDLVACPARPKRVHGLLHRLPKEQRALVRQMGSRLFQQHQAAQQRQQSQTEPSGQPASEAAAEQQRAPVAVMEVPQEHVNPQALTNFFSCTLPVLPSSSPMRPRRMWARSRRPTIAPWHWPTPKNMTSFLKKTIKELPPVEHIRIRCLGHVINLAASAFIYRQNNEADELSKLNLPTQGKKKEKDEIKSPSKWRKLGPVGKLFNLVKLIHASNANMNSFTNITGCQMPLPNATRWNSWFIMIHKALKLRKGIIQWSSSRKSAQEDCLTHDEWRELFNYKNFLLPFWQATKAAEGDRASLQSVQLSMDYLADHYAKATEFYKDNASTKARILTSHLIFDKYYNITDRAPLYAASILLHPSLRRSYLDKQWAALSTKNETPYIENAVKATTSLWEKYKPQDGEAEGSSKRGELSSFDVFMQSVLQDNSTCDEFERFIKGDMYPNLQQFAIDVFTIPPMSAEPERLFSGGRRTVSWTRCRLSAFTIEMLECVKHWIKNGLDEPVEGEEDEDIFEPSPEELAQVEADWDELITDNLAAHVRRFALDEELDGTVSPAELFAMDAIPLVGQDEDSDMFNSERESEEVNDVDEDVCEDKEGEE</sequence>
<comment type="caution">
    <text evidence="8">The sequence shown here is derived from an EMBL/GenBank/DDBJ whole genome shotgun (WGS) entry which is preliminary data.</text>
</comment>
<proteinExistence type="predicted"/>
<keyword evidence="3" id="KW-0863">Zinc-finger</keyword>
<name>A0A014NZS5_9HYPO</name>
<evidence type="ECO:0000256" key="2">
    <source>
        <dbReference type="ARBA" id="ARBA00022723"/>
    </source>
</evidence>
<evidence type="ECO:0000256" key="1">
    <source>
        <dbReference type="ARBA" id="ARBA00004123"/>
    </source>
</evidence>
<evidence type="ECO:0000256" key="3">
    <source>
        <dbReference type="ARBA" id="ARBA00022771"/>
    </source>
</evidence>
<dbReference type="InterPro" id="IPR052035">
    <property type="entry name" value="ZnF_BED_domain_contain"/>
</dbReference>
<dbReference type="PANTHER" id="PTHR46481:SF10">
    <property type="entry name" value="ZINC FINGER BED DOMAIN-CONTAINING PROTEIN 39"/>
    <property type="match status" value="1"/>
</dbReference>
<evidence type="ECO:0000256" key="6">
    <source>
        <dbReference type="SAM" id="MobiDB-lite"/>
    </source>
</evidence>
<organism evidence="8 9">
    <name type="scientific">Metarhizium robertsii</name>
    <dbReference type="NCBI Taxonomy" id="568076"/>
    <lineage>
        <taxon>Eukaryota</taxon>
        <taxon>Fungi</taxon>
        <taxon>Dikarya</taxon>
        <taxon>Ascomycota</taxon>
        <taxon>Pezizomycotina</taxon>
        <taxon>Sordariomycetes</taxon>
        <taxon>Hypocreomycetidae</taxon>
        <taxon>Hypocreales</taxon>
        <taxon>Clavicipitaceae</taxon>
        <taxon>Metarhizium</taxon>
    </lineage>
</organism>
<keyword evidence="2" id="KW-0479">Metal-binding</keyword>
<dbReference type="PANTHER" id="PTHR46481">
    <property type="entry name" value="ZINC FINGER BED DOMAIN-CONTAINING PROTEIN 4"/>
    <property type="match status" value="1"/>
</dbReference>
<gene>
    <name evidence="8" type="ORF">X797_012468</name>
</gene>